<dbReference type="AlphaFoldDB" id="A0A1A9UWU0"/>
<proteinExistence type="predicted"/>
<protein>
    <submittedName>
        <fullName evidence="1">Uncharacterized protein</fullName>
    </submittedName>
</protein>
<accession>A0A1A9UWU0</accession>
<evidence type="ECO:0000313" key="2">
    <source>
        <dbReference type="Proteomes" id="UP000078200"/>
    </source>
</evidence>
<dbReference type="EnsemblMetazoa" id="GAUT018417-RA">
    <property type="protein sequence ID" value="GAUT018417-PA"/>
    <property type="gene ID" value="GAUT018417"/>
</dbReference>
<dbReference type="VEuPathDB" id="VectorBase:GAUT018417"/>
<reference evidence="1" key="1">
    <citation type="submission" date="2020-05" db="UniProtKB">
        <authorList>
            <consortium name="EnsemblMetazoa"/>
        </authorList>
    </citation>
    <scope>IDENTIFICATION</scope>
    <source>
        <strain evidence="1">TTRI</strain>
    </source>
</reference>
<organism evidence="1 2">
    <name type="scientific">Glossina austeni</name>
    <name type="common">Savannah tsetse fly</name>
    <dbReference type="NCBI Taxonomy" id="7395"/>
    <lineage>
        <taxon>Eukaryota</taxon>
        <taxon>Metazoa</taxon>
        <taxon>Ecdysozoa</taxon>
        <taxon>Arthropoda</taxon>
        <taxon>Hexapoda</taxon>
        <taxon>Insecta</taxon>
        <taxon>Pterygota</taxon>
        <taxon>Neoptera</taxon>
        <taxon>Endopterygota</taxon>
        <taxon>Diptera</taxon>
        <taxon>Brachycera</taxon>
        <taxon>Muscomorpha</taxon>
        <taxon>Hippoboscoidea</taxon>
        <taxon>Glossinidae</taxon>
        <taxon>Glossina</taxon>
    </lineage>
</organism>
<evidence type="ECO:0000313" key="1">
    <source>
        <dbReference type="EnsemblMetazoa" id="GAUT018417-PA"/>
    </source>
</evidence>
<name>A0A1A9UWU0_GLOAU</name>
<dbReference type="Proteomes" id="UP000078200">
    <property type="component" value="Unassembled WGS sequence"/>
</dbReference>
<sequence length="71" mass="8131">MQLTKQRTAMMRLQTEDPIKLNNISLQVSSGSLTVIAFLKLETNTKCWKHCVVVKKIETVDSRFAAEKKIH</sequence>
<keyword evidence="2" id="KW-1185">Reference proteome</keyword>